<sequence>MREALNTKEYADRVAAQLYHEQWTLAALQALACEKLDDILRRMRVKEGAVHAILQKLKKE</sequence>
<dbReference type="AlphaFoldDB" id="L1JGW1"/>
<dbReference type="Proteomes" id="UP000011087">
    <property type="component" value="Unassembled WGS sequence"/>
</dbReference>
<dbReference type="PaxDb" id="55529-EKX47758"/>
<dbReference type="EnsemblProtists" id="EKX47758">
    <property type="protein sequence ID" value="EKX47758"/>
    <property type="gene ID" value="GUITHDRAFT_151958"/>
</dbReference>
<evidence type="ECO:0000313" key="3">
    <source>
        <dbReference type="Proteomes" id="UP000011087"/>
    </source>
</evidence>
<dbReference type="KEGG" id="gtt:GUITHDRAFT_151958"/>
<accession>L1JGW1</accession>
<gene>
    <name evidence="1" type="ORF">GUITHDRAFT_151958</name>
</gene>
<dbReference type="EMBL" id="JH992988">
    <property type="protein sequence ID" value="EKX47758.1"/>
    <property type="molecule type" value="Genomic_DNA"/>
</dbReference>
<reference evidence="1 3" key="1">
    <citation type="journal article" date="2012" name="Nature">
        <title>Algal genomes reveal evolutionary mosaicism and the fate of nucleomorphs.</title>
        <authorList>
            <consortium name="DOE Joint Genome Institute"/>
            <person name="Curtis B.A."/>
            <person name="Tanifuji G."/>
            <person name="Burki F."/>
            <person name="Gruber A."/>
            <person name="Irimia M."/>
            <person name="Maruyama S."/>
            <person name="Arias M.C."/>
            <person name="Ball S.G."/>
            <person name="Gile G.H."/>
            <person name="Hirakawa Y."/>
            <person name="Hopkins J.F."/>
            <person name="Kuo A."/>
            <person name="Rensing S.A."/>
            <person name="Schmutz J."/>
            <person name="Symeonidi A."/>
            <person name="Elias M."/>
            <person name="Eveleigh R.J."/>
            <person name="Herman E.K."/>
            <person name="Klute M.J."/>
            <person name="Nakayama T."/>
            <person name="Obornik M."/>
            <person name="Reyes-Prieto A."/>
            <person name="Armbrust E.V."/>
            <person name="Aves S.J."/>
            <person name="Beiko R.G."/>
            <person name="Coutinho P."/>
            <person name="Dacks J.B."/>
            <person name="Durnford D.G."/>
            <person name="Fast N.M."/>
            <person name="Green B.R."/>
            <person name="Grisdale C.J."/>
            <person name="Hempel F."/>
            <person name="Henrissat B."/>
            <person name="Hoppner M.P."/>
            <person name="Ishida K."/>
            <person name="Kim E."/>
            <person name="Koreny L."/>
            <person name="Kroth P.G."/>
            <person name="Liu Y."/>
            <person name="Malik S.B."/>
            <person name="Maier U.G."/>
            <person name="McRose D."/>
            <person name="Mock T."/>
            <person name="Neilson J.A."/>
            <person name="Onodera N.T."/>
            <person name="Poole A.M."/>
            <person name="Pritham E.J."/>
            <person name="Richards T.A."/>
            <person name="Rocap G."/>
            <person name="Roy S.W."/>
            <person name="Sarai C."/>
            <person name="Schaack S."/>
            <person name="Shirato S."/>
            <person name="Slamovits C.H."/>
            <person name="Spencer D.F."/>
            <person name="Suzuki S."/>
            <person name="Worden A.Z."/>
            <person name="Zauner S."/>
            <person name="Barry K."/>
            <person name="Bell C."/>
            <person name="Bharti A.K."/>
            <person name="Crow J.A."/>
            <person name="Grimwood J."/>
            <person name="Kramer R."/>
            <person name="Lindquist E."/>
            <person name="Lucas S."/>
            <person name="Salamov A."/>
            <person name="McFadden G.I."/>
            <person name="Lane C.E."/>
            <person name="Keeling P.J."/>
            <person name="Gray M.W."/>
            <person name="Grigoriev I.V."/>
            <person name="Archibald J.M."/>
        </authorList>
    </citation>
    <scope>NUCLEOTIDE SEQUENCE</scope>
    <source>
        <strain evidence="1 3">CCMP2712</strain>
    </source>
</reference>
<proteinExistence type="predicted"/>
<dbReference type="GeneID" id="17304397"/>
<organism evidence="1">
    <name type="scientific">Guillardia theta (strain CCMP2712)</name>
    <name type="common">Cryptophyte</name>
    <dbReference type="NCBI Taxonomy" id="905079"/>
    <lineage>
        <taxon>Eukaryota</taxon>
        <taxon>Cryptophyceae</taxon>
        <taxon>Pyrenomonadales</taxon>
        <taxon>Geminigeraceae</taxon>
        <taxon>Guillardia</taxon>
    </lineage>
</organism>
<evidence type="ECO:0000313" key="1">
    <source>
        <dbReference type="EMBL" id="EKX47758.1"/>
    </source>
</evidence>
<reference evidence="3" key="2">
    <citation type="submission" date="2012-11" db="EMBL/GenBank/DDBJ databases">
        <authorList>
            <person name="Kuo A."/>
            <person name="Curtis B.A."/>
            <person name="Tanifuji G."/>
            <person name="Burki F."/>
            <person name="Gruber A."/>
            <person name="Irimia M."/>
            <person name="Maruyama S."/>
            <person name="Arias M.C."/>
            <person name="Ball S.G."/>
            <person name="Gile G.H."/>
            <person name="Hirakawa Y."/>
            <person name="Hopkins J.F."/>
            <person name="Rensing S.A."/>
            <person name="Schmutz J."/>
            <person name="Symeonidi A."/>
            <person name="Elias M."/>
            <person name="Eveleigh R.J."/>
            <person name="Herman E.K."/>
            <person name="Klute M.J."/>
            <person name="Nakayama T."/>
            <person name="Obornik M."/>
            <person name="Reyes-Prieto A."/>
            <person name="Armbrust E.V."/>
            <person name="Aves S.J."/>
            <person name="Beiko R.G."/>
            <person name="Coutinho P."/>
            <person name="Dacks J.B."/>
            <person name="Durnford D.G."/>
            <person name="Fast N.M."/>
            <person name="Green B.R."/>
            <person name="Grisdale C."/>
            <person name="Hempe F."/>
            <person name="Henrissat B."/>
            <person name="Hoppner M.P."/>
            <person name="Ishida K.-I."/>
            <person name="Kim E."/>
            <person name="Koreny L."/>
            <person name="Kroth P.G."/>
            <person name="Liu Y."/>
            <person name="Malik S.-B."/>
            <person name="Maier U.G."/>
            <person name="McRose D."/>
            <person name="Mock T."/>
            <person name="Neilson J.A."/>
            <person name="Onodera N.T."/>
            <person name="Poole A.M."/>
            <person name="Pritham E.J."/>
            <person name="Richards T.A."/>
            <person name="Rocap G."/>
            <person name="Roy S.W."/>
            <person name="Sarai C."/>
            <person name="Schaack S."/>
            <person name="Shirato S."/>
            <person name="Slamovits C.H."/>
            <person name="Spencer D.F."/>
            <person name="Suzuki S."/>
            <person name="Worden A.Z."/>
            <person name="Zauner S."/>
            <person name="Barry K."/>
            <person name="Bell C."/>
            <person name="Bharti A.K."/>
            <person name="Crow J.A."/>
            <person name="Grimwood J."/>
            <person name="Kramer R."/>
            <person name="Lindquist E."/>
            <person name="Lucas S."/>
            <person name="Salamov A."/>
            <person name="McFadden G.I."/>
            <person name="Lane C.E."/>
            <person name="Keeling P.J."/>
            <person name="Gray M.W."/>
            <person name="Grigoriev I.V."/>
            <person name="Archibald J.M."/>
        </authorList>
    </citation>
    <scope>NUCLEOTIDE SEQUENCE</scope>
    <source>
        <strain evidence="3">CCMP2712</strain>
    </source>
</reference>
<dbReference type="HOGENOM" id="CLU_2946534_0_0_1"/>
<keyword evidence="3" id="KW-1185">Reference proteome</keyword>
<evidence type="ECO:0000313" key="2">
    <source>
        <dbReference type="EnsemblProtists" id="EKX47758"/>
    </source>
</evidence>
<name>L1JGW1_GUITC</name>
<protein>
    <submittedName>
        <fullName evidence="1 2">Uncharacterized protein</fullName>
    </submittedName>
</protein>
<reference evidence="2" key="3">
    <citation type="submission" date="2016-03" db="UniProtKB">
        <authorList>
            <consortium name="EnsemblProtists"/>
        </authorList>
    </citation>
    <scope>IDENTIFICATION</scope>
</reference>
<dbReference type="RefSeq" id="XP_005834738.1">
    <property type="nucleotide sequence ID" value="XM_005834681.1"/>
</dbReference>